<proteinExistence type="predicted"/>
<keyword evidence="1" id="KW-0812">Transmembrane</keyword>
<gene>
    <name evidence="2" type="ORF">DSM1535_2091</name>
</gene>
<dbReference type="PATRIC" id="fig|2162.9.peg.2158"/>
<keyword evidence="1" id="KW-0472">Membrane</keyword>
<sequence>MEEEEFQKLIFMSCLFHLINENRGVKKVGLLDRDSRGYALSLDLLLALIPLTLVLGLVAADMDNLMYQVQDVVYRGSTERVAADTMNALLTTSGDPYDWESNVVGLKVPGLARYDNASQQPKRYYLLPSKVGSITSSQIQGLMGDQYGYSLNITSINTGTNVLLRGTRSDSSVDPAAKDVVRVERIVLYSAFDIVSDAVNIRGTGTPIVITANAFPTNAQYNSVFDYYVYVNSTGLTSVTSAFVDINNVRVVKSNDFKSGTNPVVKLIDPAVYGPNVLYNQTELMDNVVTVQLQGSPTDKMNVYILQVPKGTPASEISLTGADTSKFRAILYVWVR</sequence>
<name>A0A090I4Y2_METFO</name>
<reference evidence="2" key="1">
    <citation type="submission" date="2014-08" db="EMBL/GenBank/DDBJ databases">
        <authorList>
            <person name="Wibberg D."/>
        </authorList>
    </citation>
    <scope>NUCLEOTIDE SEQUENCE</scope>
</reference>
<evidence type="ECO:0000256" key="1">
    <source>
        <dbReference type="SAM" id="Phobius"/>
    </source>
</evidence>
<dbReference type="AlphaFoldDB" id="A0A090I4Y2"/>
<evidence type="ECO:0000313" key="2">
    <source>
        <dbReference type="EMBL" id="CEA14414.1"/>
    </source>
</evidence>
<dbReference type="EMBL" id="LN515531">
    <property type="protein sequence ID" value="CEA14414.1"/>
    <property type="molecule type" value="Genomic_DNA"/>
</dbReference>
<accession>A0A090I4Y2</accession>
<feature type="transmembrane region" description="Helical" evidence="1">
    <location>
        <begin position="38"/>
        <end position="60"/>
    </location>
</feature>
<organism evidence="2">
    <name type="scientific">Methanobacterium formicicum</name>
    <dbReference type="NCBI Taxonomy" id="2162"/>
    <lineage>
        <taxon>Archaea</taxon>
        <taxon>Methanobacteriati</taxon>
        <taxon>Methanobacteriota</taxon>
        <taxon>Methanomada group</taxon>
        <taxon>Methanobacteria</taxon>
        <taxon>Methanobacteriales</taxon>
        <taxon>Methanobacteriaceae</taxon>
        <taxon>Methanobacterium</taxon>
    </lineage>
</organism>
<dbReference type="KEGG" id="mfi:DSM1535_2091"/>
<protein>
    <submittedName>
        <fullName evidence="2">Putative membrane protein</fullName>
    </submittedName>
</protein>
<keyword evidence="1" id="KW-1133">Transmembrane helix</keyword>